<dbReference type="GeneID" id="73341854"/>
<evidence type="ECO:0000313" key="2">
    <source>
        <dbReference type="Proteomes" id="UP000830671"/>
    </source>
</evidence>
<keyword evidence="2" id="KW-1185">Reference proteome</keyword>
<dbReference type="Proteomes" id="UP000830671">
    <property type="component" value="Chromosome 4"/>
</dbReference>
<dbReference type="KEGG" id="clup:CLUP02_07852"/>
<sequence length="238" mass="26318">MKMGSYRSIPVSSCPILSRFVLRAVALSFPPEPSPPGTPHPNFPLSLWCLPPCTVYIEQSQLRWTAACFPLWCASTPYLLQGRMSFVLSGTDYRVPMVIMAQHIHLHYPVAVPFCPHQSVGSTLSLHALFLSFGGNALLTISDPFFPLHSPASFPLFSSPLAEPDEAPCAKPFGLRHQFERISTAFLHLTDINIYPRQRSECMATWPRIYIASVALEVVARSTATAKIETTFGPSCPI</sequence>
<dbReference type="EMBL" id="CP019476">
    <property type="protein sequence ID" value="UQC82364.1"/>
    <property type="molecule type" value="Genomic_DNA"/>
</dbReference>
<name>A0A9Q8SRS2_9PEZI</name>
<dbReference type="RefSeq" id="XP_049143987.1">
    <property type="nucleotide sequence ID" value="XM_049286844.1"/>
</dbReference>
<protein>
    <submittedName>
        <fullName evidence="1">Uncharacterized protein</fullName>
    </submittedName>
</protein>
<dbReference type="AlphaFoldDB" id="A0A9Q8SRS2"/>
<organism evidence="1 2">
    <name type="scientific">Colletotrichum lupini</name>
    <dbReference type="NCBI Taxonomy" id="145971"/>
    <lineage>
        <taxon>Eukaryota</taxon>
        <taxon>Fungi</taxon>
        <taxon>Dikarya</taxon>
        <taxon>Ascomycota</taxon>
        <taxon>Pezizomycotina</taxon>
        <taxon>Sordariomycetes</taxon>
        <taxon>Hypocreomycetidae</taxon>
        <taxon>Glomerellales</taxon>
        <taxon>Glomerellaceae</taxon>
        <taxon>Colletotrichum</taxon>
        <taxon>Colletotrichum acutatum species complex</taxon>
    </lineage>
</organism>
<proteinExistence type="predicted"/>
<evidence type="ECO:0000313" key="1">
    <source>
        <dbReference type="EMBL" id="UQC82364.1"/>
    </source>
</evidence>
<accession>A0A9Q8SRS2</accession>
<reference evidence="1" key="1">
    <citation type="journal article" date="2021" name="Mol. Plant Microbe Interact.">
        <title>Complete Genome Sequence of the Plant-Pathogenic Fungus Colletotrichum lupini.</title>
        <authorList>
            <person name="Baroncelli R."/>
            <person name="Pensec F."/>
            <person name="Da Lio D."/>
            <person name="Boufleur T."/>
            <person name="Vicente I."/>
            <person name="Sarrocco S."/>
            <person name="Picot A."/>
            <person name="Baraldi E."/>
            <person name="Sukno S."/>
            <person name="Thon M."/>
            <person name="Le Floch G."/>
        </authorList>
    </citation>
    <scope>NUCLEOTIDE SEQUENCE</scope>
    <source>
        <strain evidence="1">IMI 504893</strain>
    </source>
</reference>
<gene>
    <name evidence="1" type="ORF">CLUP02_07852</name>
</gene>